<comment type="caution">
    <text evidence="3">The sequence shown here is derived from an EMBL/GenBank/DDBJ whole genome shotgun (WGS) entry which is preliminary data.</text>
</comment>
<dbReference type="OrthoDB" id="6256972at2759"/>
<name>A0A6G0Y494_APHCR</name>
<sequence length="648" mass="78814">MKLCSYFLYNIKLYCTHVILCSRTIYFEMTFNIDHQAVNFQYCNLAVQEVSQFSDKNLEDYSIVSRKQLDRIVRNSERHLTEDEHRWLIKRDCKRVISDINKCARRKKSIHIDRGISSIIDRSDLRQDEEFRCENAVAINGVLNICRNTSCDARINTVVNNFTVINVQQLNVNIVNNNINYYKNDYNNHDGESATIFECSENDCRDDRTTTTSDRHRDTWTSEKNEPKALGMRLLQRVYWDRWRDYATKSKASRDFEKTNDKVDKFLSKIQEKLNKDNRRRKNRTHDDNKQTCSAWNREAPTTKRIANRDRQQAKIDEQKKLLEKQRMEIERLRLQQLKLESEKALLENQRLLQDLHHSGGFEKRAKTRNAQPVQQSTVAASPSDILNRMEVRALERRAKWEAIKERRRKVEQEELRKKRELEEKCVRERMEQKRERLLEARENLRLRTIEEDRRKAEREVWRENVRIADDSYRKLLMRRGLEAFRTNLNCSRWRAEEASDHYDRQLVGTCFSKWRFYVNNSLNEKIFLAEQFYKRKLMKTIFLGFYEILEEKKKKQQVAEDWYNFKIEEYWFTRWRDYVREIRVQTQTKMLKAESYHNKIIMKHCFDNWRKLPEILYKERLKDCRLRMWHEKVQEILPDFIPPEFEL</sequence>
<evidence type="ECO:0000256" key="2">
    <source>
        <dbReference type="SAM" id="MobiDB-lite"/>
    </source>
</evidence>
<evidence type="ECO:0000313" key="3">
    <source>
        <dbReference type="EMBL" id="KAF0748994.1"/>
    </source>
</evidence>
<keyword evidence="4" id="KW-1185">Reference proteome</keyword>
<feature type="region of interest" description="Disordered" evidence="2">
    <location>
        <begin position="273"/>
        <end position="314"/>
    </location>
</feature>
<accession>A0A6G0Y494</accession>
<proteinExistence type="predicted"/>
<dbReference type="PANTHER" id="PTHR22028">
    <property type="entry name" value="SFI1 SPINDLE BODY DOMAIN-CONTAINING PROTEIN-RELATED"/>
    <property type="match status" value="1"/>
</dbReference>
<feature type="coiled-coil region" evidence="1">
    <location>
        <begin position="404"/>
        <end position="460"/>
    </location>
</feature>
<dbReference type="PANTHER" id="PTHR22028:SF5">
    <property type="entry name" value="COILED-COIL DOMAIN-CONTAINING PROTEIN 191"/>
    <property type="match status" value="1"/>
</dbReference>
<evidence type="ECO:0000313" key="4">
    <source>
        <dbReference type="Proteomes" id="UP000478052"/>
    </source>
</evidence>
<protein>
    <submittedName>
        <fullName evidence="3">Coiled-coil domain-containing protein 191</fullName>
    </submittedName>
</protein>
<dbReference type="Proteomes" id="UP000478052">
    <property type="component" value="Unassembled WGS sequence"/>
</dbReference>
<organism evidence="3 4">
    <name type="scientific">Aphis craccivora</name>
    <name type="common">Cowpea aphid</name>
    <dbReference type="NCBI Taxonomy" id="307492"/>
    <lineage>
        <taxon>Eukaryota</taxon>
        <taxon>Metazoa</taxon>
        <taxon>Ecdysozoa</taxon>
        <taxon>Arthropoda</taxon>
        <taxon>Hexapoda</taxon>
        <taxon>Insecta</taxon>
        <taxon>Pterygota</taxon>
        <taxon>Neoptera</taxon>
        <taxon>Paraneoptera</taxon>
        <taxon>Hemiptera</taxon>
        <taxon>Sternorrhyncha</taxon>
        <taxon>Aphidomorpha</taxon>
        <taxon>Aphidoidea</taxon>
        <taxon>Aphididae</taxon>
        <taxon>Aphidini</taxon>
        <taxon>Aphis</taxon>
        <taxon>Aphis</taxon>
    </lineage>
</organism>
<dbReference type="AlphaFoldDB" id="A0A6G0Y494"/>
<gene>
    <name evidence="3" type="ORF">FWK35_00030620</name>
</gene>
<dbReference type="EMBL" id="VUJU01006268">
    <property type="protein sequence ID" value="KAF0748994.1"/>
    <property type="molecule type" value="Genomic_DNA"/>
</dbReference>
<keyword evidence="1" id="KW-0175">Coiled coil</keyword>
<dbReference type="InterPro" id="IPR052270">
    <property type="entry name" value="CACF_protein"/>
</dbReference>
<evidence type="ECO:0000256" key="1">
    <source>
        <dbReference type="SAM" id="Coils"/>
    </source>
</evidence>
<reference evidence="3 4" key="1">
    <citation type="submission" date="2019-08" db="EMBL/GenBank/DDBJ databases">
        <title>Whole genome of Aphis craccivora.</title>
        <authorList>
            <person name="Voronova N.V."/>
            <person name="Shulinski R.S."/>
            <person name="Bandarenka Y.V."/>
            <person name="Zhorov D.G."/>
            <person name="Warner D."/>
        </authorList>
    </citation>
    <scope>NUCLEOTIDE SEQUENCE [LARGE SCALE GENOMIC DNA]</scope>
    <source>
        <strain evidence="3">180601</strain>
        <tissue evidence="3">Whole Body</tissue>
    </source>
</reference>